<evidence type="ECO:0000313" key="1">
    <source>
        <dbReference type="Proteomes" id="UP001165740"/>
    </source>
</evidence>
<proteinExistence type="predicted"/>
<dbReference type="RefSeq" id="XP_055870568.1">
    <property type="nucleotide sequence ID" value="XM_056014593.1"/>
</dbReference>
<dbReference type="AlphaFoldDB" id="A0A9W2Z6D6"/>
<evidence type="ECO:0000313" key="2">
    <source>
        <dbReference type="RefSeq" id="XP_055870568.1"/>
    </source>
</evidence>
<organism evidence="1 2">
    <name type="scientific">Biomphalaria glabrata</name>
    <name type="common">Bloodfluke planorb</name>
    <name type="synonym">Freshwater snail</name>
    <dbReference type="NCBI Taxonomy" id="6526"/>
    <lineage>
        <taxon>Eukaryota</taxon>
        <taxon>Metazoa</taxon>
        <taxon>Spiralia</taxon>
        <taxon>Lophotrochozoa</taxon>
        <taxon>Mollusca</taxon>
        <taxon>Gastropoda</taxon>
        <taxon>Heterobranchia</taxon>
        <taxon>Euthyneura</taxon>
        <taxon>Panpulmonata</taxon>
        <taxon>Hygrophila</taxon>
        <taxon>Lymnaeoidea</taxon>
        <taxon>Planorbidae</taxon>
        <taxon>Biomphalaria</taxon>
    </lineage>
</organism>
<keyword evidence="1" id="KW-1185">Reference proteome</keyword>
<accession>A0A9W2Z6D6</accession>
<reference evidence="2" key="1">
    <citation type="submission" date="2025-08" db="UniProtKB">
        <authorList>
            <consortium name="RefSeq"/>
        </authorList>
    </citation>
    <scope>IDENTIFICATION</scope>
</reference>
<sequence>MTEQDFIHKRFSLAVRQFSKFFKISLSKMFVHFFHLIKRFAFKFLNLIFSIPKYMRYQPKVMDWNTLHVYGEHECQSSEGGKDLHQYLIGCEKNPGHTQFIPVHLFSLHHLPEDYRDIDLYDMIMAEAQLTVRVDVKIISPNRPQFWPGTEQPYPFFKGRGKKKKRFGSGEIDVYKYVNGHGYDGHGSRHDIDGNPYKGDDHSCPCKQCRESKTPSDVWWVIIVRTATHVVFDAVEARQTSLRLFHDKEDSPTTILNGFQIGNANVSHDKCSLSLVTWDVIGAKLFKMVECLYAKTSRVVLKYRKRSSEKLNFIVSHPHGCSKQVSLGRWVVNEKVSSYNNRYDTTRLTYTTCTCPGSSGASVQCVGVANSHYHSGALSGGRNVSGAGFYSCKNLL</sequence>
<protein>
    <submittedName>
        <fullName evidence="2">Uncharacterized protein LOC106061681 isoform X2</fullName>
    </submittedName>
</protein>
<name>A0A9W2Z6D6_BIOGL</name>
<dbReference type="Proteomes" id="UP001165740">
    <property type="component" value="Chromosome 16"/>
</dbReference>
<dbReference type="GeneID" id="106061681"/>
<gene>
    <name evidence="2" type="primary">LOC106061681</name>
</gene>